<name>A0A2U8E6P5_9BACT</name>
<dbReference type="Proteomes" id="UP000244896">
    <property type="component" value="Chromosome"/>
</dbReference>
<dbReference type="EMBL" id="CP023004">
    <property type="protein sequence ID" value="AWI10486.1"/>
    <property type="molecule type" value="Genomic_DNA"/>
</dbReference>
<dbReference type="GO" id="GO:0050660">
    <property type="term" value="F:flavin adenine dinucleotide binding"/>
    <property type="evidence" value="ECO:0007669"/>
    <property type="project" value="InterPro"/>
</dbReference>
<dbReference type="PANTHER" id="PTHR34934">
    <property type="entry name" value="FLAVIN-DEPENDENT THYMIDYLATE SYNTHASE"/>
    <property type="match status" value="1"/>
</dbReference>
<dbReference type="GO" id="GO:0070402">
    <property type="term" value="F:NADPH binding"/>
    <property type="evidence" value="ECO:0007669"/>
    <property type="project" value="TreeGrafter"/>
</dbReference>
<dbReference type="AlphaFoldDB" id="A0A2U8E6P5"/>
<proteinExistence type="predicted"/>
<accession>A0A2U8E6P5</accession>
<protein>
    <recommendedName>
        <fullName evidence="3">Thymidylate synthase</fullName>
    </recommendedName>
</protein>
<dbReference type="GO" id="GO:0006231">
    <property type="term" value="P:dTMP biosynthetic process"/>
    <property type="evidence" value="ECO:0007669"/>
    <property type="project" value="InterPro"/>
</dbReference>
<evidence type="ECO:0000313" key="1">
    <source>
        <dbReference type="EMBL" id="AWI10486.1"/>
    </source>
</evidence>
<dbReference type="Pfam" id="PF02511">
    <property type="entry name" value="Thy1"/>
    <property type="match status" value="1"/>
</dbReference>
<dbReference type="PANTHER" id="PTHR34934:SF1">
    <property type="entry name" value="FLAVIN-DEPENDENT THYMIDYLATE SYNTHASE"/>
    <property type="match status" value="1"/>
</dbReference>
<dbReference type="Gene3D" id="3.30.1360.170">
    <property type="match status" value="1"/>
</dbReference>
<evidence type="ECO:0008006" key="3">
    <source>
        <dbReference type="Google" id="ProtNLM"/>
    </source>
</evidence>
<dbReference type="GO" id="GO:0050797">
    <property type="term" value="F:thymidylate synthase (FAD) activity"/>
    <property type="evidence" value="ECO:0007669"/>
    <property type="project" value="InterPro"/>
</dbReference>
<dbReference type="OrthoDB" id="178972at2"/>
<dbReference type="InterPro" id="IPR003669">
    <property type="entry name" value="Thymidylate_synthase_ThyX"/>
</dbReference>
<keyword evidence="2" id="KW-1185">Reference proteome</keyword>
<evidence type="ECO:0000313" key="2">
    <source>
        <dbReference type="Proteomes" id="UP000244896"/>
    </source>
</evidence>
<organism evidence="1 2">
    <name type="scientific">Ereboglobus luteus</name>
    <dbReference type="NCBI Taxonomy" id="1796921"/>
    <lineage>
        <taxon>Bacteria</taxon>
        <taxon>Pseudomonadati</taxon>
        <taxon>Verrucomicrobiota</taxon>
        <taxon>Opitutia</taxon>
        <taxon>Opitutales</taxon>
        <taxon>Opitutaceae</taxon>
        <taxon>Ereboglobus</taxon>
    </lineage>
</organism>
<sequence>MKVTGLAIVPPPSASDQPKVTPELLASVLARYSRSNDGLANILAKVDLANPDASIDRILKFVDYGHASIGGLTGGLAIALDNVSMWLAYKIFELAQMADGQESSTRYITMAPTSLPAPAELGIPDDLAARWQDVMARAFAAYNTEYARLDALALAKPELVRIPAGAKEAVVTRLRKNYALDRARYFIPFATRTNLALVQSSRMWAQLVKQLDSLPHPEARAAAKLLRDELMKQSPRLMRHSNADAACQAQAAAELEASCALGLEQLSTDGLADETWVHVDRATPPFLPESQSIAEALRHRANRYGQQGSATRRMRVTFAFNNIAIAELRDLNRHRTGNRYTPLIQAGFYLPPEIDRAAHAQLLDDQAELTRELMRRGSAAYVHGMLLGAQTPFEHGTHADKFIYEAELRTGMGAHFRYAEHLSAALREFFKQVPEAKQWVVEGTAEPE</sequence>
<reference evidence="1 2" key="1">
    <citation type="journal article" date="2018" name="Syst. Appl. Microbiol.">
        <title>Ereboglobus luteus gen. nov. sp. nov. from cockroach guts, and new insights into the oxygen relationship of the genera Opitutus and Didymococcus (Verrucomicrobia: Opitutaceae).</title>
        <authorList>
            <person name="Tegtmeier D."/>
            <person name="Belitz A."/>
            <person name="Radek R."/>
            <person name="Heimerl T."/>
            <person name="Brune A."/>
        </authorList>
    </citation>
    <scope>NUCLEOTIDE SEQUENCE [LARGE SCALE GENOMIC DNA]</scope>
    <source>
        <strain evidence="1 2">Ho45</strain>
    </source>
</reference>
<dbReference type="RefSeq" id="WP_108824234.1">
    <property type="nucleotide sequence ID" value="NZ_CP023004.1"/>
</dbReference>
<dbReference type="InterPro" id="IPR036098">
    <property type="entry name" value="Thymidylate_synthase_ThyX_sf"/>
</dbReference>
<dbReference type="SUPFAM" id="SSF69796">
    <property type="entry name" value="Thymidylate synthase-complementing protein Thy1"/>
    <property type="match status" value="2"/>
</dbReference>
<gene>
    <name evidence="1" type="ORF">CKA38_03410</name>
</gene>
<dbReference type="GO" id="GO:0004799">
    <property type="term" value="F:thymidylate synthase activity"/>
    <property type="evidence" value="ECO:0007669"/>
    <property type="project" value="TreeGrafter"/>
</dbReference>
<dbReference type="KEGG" id="elut:CKA38_03410"/>
<dbReference type="PROSITE" id="PS51331">
    <property type="entry name" value="THYX"/>
    <property type="match status" value="1"/>
</dbReference>